<feature type="transmembrane region" description="Helical" evidence="4">
    <location>
        <begin position="60"/>
        <end position="81"/>
    </location>
</feature>
<accession>A0ABQ3IHF3</accession>
<dbReference type="InterPro" id="IPR011701">
    <property type="entry name" value="MFS"/>
</dbReference>
<reference evidence="7" key="1">
    <citation type="journal article" date="2019" name="Int. J. Syst. Evol. Microbiol.">
        <title>The Global Catalogue of Microorganisms (GCM) 10K type strain sequencing project: providing services to taxonomists for standard genome sequencing and annotation.</title>
        <authorList>
            <consortium name="The Broad Institute Genomics Platform"/>
            <consortium name="The Broad Institute Genome Sequencing Center for Infectious Disease"/>
            <person name="Wu L."/>
            <person name="Ma J."/>
        </authorList>
    </citation>
    <scope>NUCLEOTIDE SEQUENCE [LARGE SCALE GENOMIC DNA]</scope>
    <source>
        <strain evidence="7">CGMCC 1.15922</strain>
    </source>
</reference>
<feature type="transmembrane region" description="Helical" evidence="4">
    <location>
        <begin position="119"/>
        <end position="137"/>
    </location>
</feature>
<dbReference type="InterPro" id="IPR036259">
    <property type="entry name" value="MFS_trans_sf"/>
</dbReference>
<keyword evidence="7" id="KW-1185">Reference proteome</keyword>
<sequence length="395" mass="43182">MAQPLVMSCSPVIVFIGGILSAQMVTDKTLATLPITMMILGVATGSIPAALLAKKMGRKFAALFGFSITLIACFLASYAVYIALFELFIVASIMFGLSTSFVQQLRFAAIESTSDEKSIPTVLSILMLSGIFAAFLGPEVAVMAKDWITSPLGYSGSFLFLALFICIAILVMLAFKNPTLSIQSNESPTRSLITIAKQPIFLISIASAAIGFALMSYLMTATPISMHHMHGHSINDTKWVIQTHIAAMFIPSLFTGILVNKIGLKYLLFIGTLIYTIVAIIAFSGEQVVHYWWALLLLGIGWNFLYLTGTSLLPQSYQANERHKVQAMNDFIIFGFQATASLLAGWVLFKAGWHGVVMSSIPFILVLFAVSWYYFRKERKTQSTTISPITPSVSD</sequence>
<dbReference type="Pfam" id="PF07690">
    <property type="entry name" value="MFS_1"/>
    <property type="match status" value="1"/>
</dbReference>
<feature type="transmembrane region" description="Helical" evidence="4">
    <location>
        <begin position="87"/>
        <end position="107"/>
    </location>
</feature>
<gene>
    <name evidence="6" type="ORF">GCM10011501_02390</name>
</gene>
<evidence type="ECO:0000256" key="3">
    <source>
        <dbReference type="ARBA" id="ARBA00023136"/>
    </source>
</evidence>
<dbReference type="InterPro" id="IPR020846">
    <property type="entry name" value="MFS_dom"/>
</dbReference>
<feature type="transmembrane region" description="Helical" evidence="4">
    <location>
        <begin position="355"/>
        <end position="375"/>
    </location>
</feature>
<evidence type="ECO:0000313" key="7">
    <source>
        <dbReference type="Proteomes" id="UP000626370"/>
    </source>
</evidence>
<keyword evidence="3 4" id="KW-0472">Membrane</keyword>
<feature type="transmembrane region" description="Helical" evidence="4">
    <location>
        <begin position="239"/>
        <end position="259"/>
    </location>
</feature>
<feature type="transmembrane region" description="Helical" evidence="4">
    <location>
        <begin position="200"/>
        <end position="219"/>
    </location>
</feature>
<evidence type="ECO:0000256" key="1">
    <source>
        <dbReference type="ARBA" id="ARBA00022692"/>
    </source>
</evidence>
<dbReference type="PANTHER" id="PTHR23534">
    <property type="entry name" value="MFS PERMEASE"/>
    <property type="match status" value="1"/>
</dbReference>
<dbReference type="PANTHER" id="PTHR23534:SF1">
    <property type="entry name" value="MAJOR FACILITATOR SUPERFAMILY PROTEIN"/>
    <property type="match status" value="1"/>
</dbReference>
<comment type="caution">
    <text evidence="6">The sequence shown here is derived from an EMBL/GenBank/DDBJ whole genome shotgun (WGS) entry which is preliminary data.</text>
</comment>
<feature type="transmembrane region" description="Helical" evidence="4">
    <location>
        <begin position="157"/>
        <end position="175"/>
    </location>
</feature>
<evidence type="ECO:0000256" key="2">
    <source>
        <dbReference type="ARBA" id="ARBA00022989"/>
    </source>
</evidence>
<feature type="transmembrane region" description="Helical" evidence="4">
    <location>
        <begin position="331"/>
        <end position="349"/>
    </location>
</feature>
<feature type="transmembrane region" description="Helical" evidence="4">
    <location>
        <begin position="291"/>
        <end position="310"/>
    </location>
</feature>
<feature type="transmembrane region" description="Helical" evidence="4">
    <location>
        <begin position="266"/>
        <end position="285"/>
    </location>
</feature>
<name>A0ABQ3IHF3_9GAMM</name>
<keyword evidence="2 4" id="KW-1133">Transmembrane helix</keyword>
<organism evidence="6 7">
    <name type="scientific">Thalassotalea profundi</name>
    <dbReference type="NCBI Taxonomy" id="2036687"/>
    <lineage>
        <taxon>Bacteria</taxon>
        <taxon>Pseudomonadati</taxon>
        <taxon>Pseudomonadota</taxon>
        <taxon>Gammaproteobacteria</taxon>
        <taxon>Alteromonadales</taxon>
        <taxon>Colwelliaceae</taxon>
        <taxon>Thalassotalea</taxon>
    </lineage>
</organism>
<evidence type="ECO:0000256" key="4">
    <source>
        <dbReference type="SAM" id="Phobius"/>
    </source>
</evidence>
<keyword evidence="1 4" id="KW-0812">Transmembrane</keyword>
<dbReference type="Gene3D" id="1.20.1250.20">
    <property type="entry name" value="MFS general substrate transporter like domains"/>
    <property type="match status" value="1"/>
</dbReference>
<dbReference type="SUPFAM" id="SSF103473">
    <property type="entry name" value="MFS general substrate transporter"/>
    <property type="match status" value="1"/>
</dbReference>
<feature type="domain" description="Major facilitator superfamily (MFS) profile" evidence="5">
    <location>
        <begin position="199"/>
        <end position="395"/>
    </location>
</feature>
<dbReference type="PROSITE" id="PS50850">
    <property type="entry name" value="MFS"/>
    <property type="match status" value="1"/>
</dbReference>
<feature type="transmembrane region" description="Helical" evidence="4">
    <location>
        <begin position="31"/>
        <end position="53"/>
    </location>
</feature>
<protein>
    <submittedName>
        <fullName evidence="6">MFS transporter</fullName>
    </submittedName>
</protein>
<dbReference type="Proteomes" id="UP000626370">
    <property type="component" value="Unassembled WGS sequence"/>
</dbReference>
<proteinExistence type="predicted"/>
<dbReference type="RefSeq" id="WP_229816932.1">
    <property type="nucleotide sequence ID" value="NZ_BNAH01000001.1"/>
</dbReference>
<evidence type="ECO:0000313" key="6">
    <source>
        <dbReference type="EMBL" id="GHE78166.1"/>
    </source>
</evidence>
<evidence type="ECO:0000259" key="5">
    <source>
        <dbReference type="PROSITE" id="PS50850"/>
    </source>
</evidence>
<dbReference type="EMBL" id="BNAH01000001">
    <property type="protein sequence ID" value="GHE78166.1"/>
    <property type="molecule type" value="Genomic_DNA"/>
</dbReference>